<protein>
    <submittedName>
        <fullName evidence="2">Uncharacterized protein</fullName>
    </submittedName>
</protein>
<keyword evidence="1" id="KW-0175">Coiled coil</keyword>
<dbReference type="Proteomes" id="UP000654452">
    <property type="component" value="Unassembled WGS sequence"/>
</dbReference>
<dbReference type="Pfam" id="PF19662">
    <property type="entry name" value="DUF6165"/>
    <property type="match status" value="1"/>
</dbReference>
<evidence type="ECO:0000313" key="3">
    <source>
        <dbReference type="Proteomes" id="UP000654452"/>
    </source>
</evidence>
<proteinExistence type="predicted"/>
<organism evidence="2 3">
    <name type="scientific">Azospirillum aestuarii</name>
    <dbReference type="NCBI Taxonomy" id="2802052"/>
    <lineage>
        <taxon>Bacteria</taxon>
        <taxon>Pseudomonadati</taxon>
        <taxon>Pseudomonadota</taxon>
        <taxon>Alphaproteobacteria</taxon>
        <taxon>Rhodospirillales</taxon>
        <taxon>Azospirillaceae</taxon>
        <taxon>Azospirillum</taxon>
    </lineage>
</organism>
<dbReference type="InterPro" id="IPR046163">
    <property type="entry name" value="DUF6165"/>
</dbReference>
<dbReference type="EMBL" id="JAEPIV010000043">
    <property type="protein sequence ID" value="MBK4723191.1"/>
    <property type="molecule type" value="Genomic_DNA"/>
</dbReference>
<evidence type="ECO:0000313" key="2">
    <source>
        <dbReference type="EMBL" id="MBK4723191.1"/>
    </source>
</evidence>
<name>A0ABS1I890_9PROT</name>
<accession>A0ABS1I890</accession>
<comment type="caution">
    <text evidence="2">The sequence shown here is derived from an EMBL/GenBank/DDBJ whole genome shotgun (WGS) entry which is preliminary data.</text>
</comment>
<gene>
    <name evidence="2" type="ORF">JJL56_30515</name>
</gene>
<reference evidence="2 3" key="1">
    <citation type="submission" date="2021-01" db="EMBL/GenBank/DDBJ databases">
        <title>Azospirillum sp. YIM DDC1 draft genome.</title>
        <authorList>
            <person name="Wang Y.-X."/>
        </authorList>
    </citation>
    <scope>NUCLEOTIDE SEQUENCE [LARGE SCALE GENOMIC DNA]</scope>
    <source>
        <strain evidence="2 3">YIM DDC1</strain>
    </source>
</reference>
<evidence type="ECO:0000256" key="1">
    <source>
        <dbReference type="SAM" id="Coils"/>
    </source>
</evidence>
<feature type="coiled-coil region" evidence="1">
    <location>
        <begin position="61"/>
        <end position="88"/>
    </location>
</feature>
<sequence>MADTVNPPLVEIAIGELIDKLTILQIKSEHIQEPAKLKNILFEIELLNEARRQSVPESPELTRLEVELKAVNQQIWDIEDAVRDCERNQRFDEHFVALARSVYKTNDKRAAVKKRINELFNSRIVEEKSYAAY</sequence>
<dbReference type="RefSeq" id="WP_200487596.1">
    <property type="nucleotide sequence ID" value="NZ_JAEPIV010000043.1"/>
</dbReference>
<keyword evidence="3" id="KW-1185">Reference proteome</keyword>